<protein>
    <submittedName>
        <fullName evidence="2">DNase1 protein</fullName>
    </submittedName>
</protein>
<feature type="chain" id="PRO_5004918679" evidence="1">
    <location>
        <begin position="25"/>
        <end position="226"/>
    </location>
</feature>
<keyword evidence="1" id="KW-0732">Signal</keyword>
<evidence type="ECO:0000313" key="3">
    <source>
        <dbReference type="Proteomes" id="UP000019487"/>
    </source>
</evidence>
<keyword evidence="3" id="KW-1185">Reference proteome</keyword>
<dbReference type="Proteomes" id="UP000019487">
    <property type="component" value="Unassembled WGS sequence"/>
</dbReference>
<name>W9C0X0_SCLBF</name>
<dbReference type="OrthoDB" id="3513524at2759"/>
<dbReference type="AlphaFoldDB" id="W9C0X0"/>
<sequence length="226" mass="25097">MMRSFAQFASSCALAALMASTALANSVLLHSVDHLDRTVTFTPHSYCEGLEPVFVPGGHSIWKHNIPHGWGGMIMAALPGGIHPIHRVIAEVQFQGFEGQAHFDISAVDNHMDDTGVHWMYPLGVELTRYLKPGCDHFPCDNCYLIWNDKHNRVTEKTEFVIEIGQLLGVGIYRYSGPEKSLVVFGVLWLDLVDLADLVDLVDLDGSHGCIADLGFGIWNEYDRCD</sequence>
<reference evidence="2 3" key="1">
    <citation type="journal article" date="2014" name="Genome Announc.">
        <title>Draft genome sequence of Sclerotinia borealis, a psychrophilic plant pathogenic fungus.</title>
        <authorList>
            <person name="Mardanov A.V."/>
            <person name="Beletsky A.V."/>
            <person name="Kadnikov V.V."/>
            <person name="Ignatov A.N."/>
            <person name="Ravin N.V."/>
        </authorList>
    </citation>
    <scope>NUCLEOTIDE SEQUENCE [LARGE SCALE GENOMIC DNA]</scope>
    <source>
        <strain evidence="3">F-4157</strain>
    </source>
</reference>
<comment type="caution">
    <text evidence="2">The sequence shown here is derived from an EMBL/GenBank/DDBJ whole genome shotgun (WGS) entry which is preliminary data.</text>
</comment>
<evidence type="ECO:0000313" key="2">
    <source>
        <dbReference type="EMBL" id="ESZ89561.1"/>
    </source>
</evidence>
<gene>
    <name evidence="2" type="ORF">SBOR_10052</name>
</gene>
<dbReference type="STRING" id="1432307.W9C0X0"/>
<proteinExistence type="predicted"/>
<feature type="signal peptide" evidence="1">
    <location>
        <begin position="1"/>
        <end position="24"/>
    </location>
</feature>
<accession>W9C0X0</accession>
<organism evidence="2 3">
    <name type="scientific">Sclerotinia borealis (strain F-4128)</name>
    <dbReference type="NCBI Taxonomy" id="1432307"/>
    <lineage>
        <taxon>Eukaryota</taxon>
        <taxon>Fungi</taxon>
        <taxon>Dikarya</taxon>
        <taxon>Ascomycota</taxon>
        <taxon>Pezizomycotina</taxon>
        <taxon>Leotiomycetes</taxon>
        <taxon>Helotiales</taxon>
        <taxon>Sclerotiniaceae</taxon>
        <taxon>Sclerotinia</taxon>
    </lineage>
</organism>
<dbReference type="EMBL" id="AYSA01000876">
    <property type="protein sequence ID" value="ESZ89561.1"/>
    <property type="molecule type" value="Genomic_DNA"/>
</dbReference>
<dbReference type="HOGENOM" id="CLU_1225414_0_0_1"/>
<evidence type="ECO:0000256" key="1">
    <source>
        <dbReference type="SAM" id="SignalP"/>
    </source>
</evidence>